<dbReference type="Pfam" id="PF01255">
    <property type="entry name" value="Prenyltransf"/>
    <property type="match status" value="1"/>
</dbReference>
<dbReference type="PROSITE" id="PS01066">
    <property type="entry name" value="UPP_SYNTHASE"/>
    <property type="match status" value="1"/>
</dbReference>
<comment type="cofactor">
    <cofactor evidence="2">
        <name>Mg(2+)</name>
        <dbReference type="ChEBI" id="CHEBI:18420"/>
    </cofactor>
    <text evidence="2">Binds 2 magnesium ions per subunit.</text>
</comment>
<protein>
    <recommendedName>
        <fullName evidence="2">Isoprenyl transferase</fullName>
        <ecNumber evidence="2">2.5.1.-</ecNumber>
    </recommendedName>
</protein>
<feature type="binding site" evidence="2">
    <location>
        <position position="200"/>
    </location>
    <ligand>
        <name>substrate</name>
    </ligand>
</feature>
<dbReference type="InterPro" id="IPR018520">
    <property type="entry name" value="UPP_synth-like_CS"/>
</dbReference>
<dbReference type="NCBIfam" id="NF011408">
    <property type="entry name" value="PRK14834.1"/>
    <property type="match status" value="1"/>
</dbReference>
<feature type="binding site" evidence="2">
    <location>
        <position position="32"/>
    </location>
    <ligand>
        <name>Mg(2+)</name>
        <dbReference type="ChEBI" id="CHEBI:18420"/>
    </ligand>
</feature>
<dbReference type="PANTHER" id="PTHR10291:SF0">
    <property type="entry name" value="DEHYDRODOLICHYL DIPHOSPHATE SYNTHASE 2"/>
    <property type="match status" value="1"/>
</dbReference>
<evidence type="ECO:0000256" key="1">
    <source>
        <dbReference type="ARBA" id="ARBA00022679"/>
    </source>
</evidence>
<feature type="compositionally biased region" description="Basic and acidic residues" evidence="3">
    <location>
        <begin position="259"/>
        <end position="273"/>
    </location>
</feature>
<dbReference type="Gene3D" id="3.40.1180.10">
    <property type="entry name" value="Decaprenyl diphosphate synthase-like"/>
    <property type="match status" value="1"/>
</dbReference>
<evidence type="ECO:0000256" key="2">
    <source>
        <dbReference type="HAMAP-Rule" id="MF_01139"/>
    </source>
</evidence>
<gene>
    <name evidence="4" type="ORF">FHS82_002265</name>
</gene>
<comment type="function">
    <text evidence="2">Catalyzes the condensation of isopentenyl diphosphate (IPP) with allylic pyrophosphates generating different type of terpenoids.</text>
</comment>
<evidence type="ECO:0000313" key="4">
    <source>
        <dbReference type="EMBL" id="NIJ58417.1"/>
    </source>
</evidence>
<organism evidence="4 5">
    <name type="scientific">Pseudochelatococcus lubricantis</name>
    <dbReference type="NCBI Taxonomy" id="1538102"/>
    <lineage>
        <taxon>Bacteria</taxon>
        <taxon>Pseudomonadati</taxon>
        <taxon>Pseudomonadota</taxon>
        <taxon>Alphaproteobacteria</taxon>
        <taxon>Hyphomicrobiales</taxon>
        <taxon>Chelatococcaceae</taxon>
        <taxon>Pseudochelatococcus</taxon>
    </lineage>
</organism>
<keyword evidence="2" id="KW-0479">Metal-binding</keyword>
<dbReference type="CDD" id="cd00475">
    <property type="entry name" value="Cis_IPPS"/>
    <property type="match status" value="1"/>
</dbReference>
<feature type="binding site" evidence="2">
    <location>
        <position position="37"/>
    </location>
    <ligand>
        <name>substrate</name>
    </ligand>
</feature>
<feature type="binding site" evidence="2">
    <location>
        <position position="45"/>
    </location>
    <ligand>
        <name>substrate</name>
    </ligand>
</feature>
<feature type="binding site" evidence="2">
    <location>
        <position position="49"/>
    </location>
    <ligand>
        <name>substrate</name>
    </ligand>
</feature>
<feature type="binding site" evidence="2">
    <location>
        <begin position="33"/>
        <end position="36"/>
    </location>
    <ligand>
        <name>substrate</name>
    </ligand>
</feature>
<reference evidence="4 5" key="1">
    <citation type="submission" date="2020-03" db="EMBL/GenBank/DDBJ databases">
        <title>Genomic Encyclopedia of Type Strains, Phase IV (KMG-IV): sequencing the most valuable type-strain genomes for metagenomic binning, comparative biology and taxonomic classification.</title>
        <authorList>
            <person name="Goeker M."/>
        </authorList>
    </citation>
    <scope>NUCLEOTIDE SEQUENCE [LARGE SCALE GENOMIC DNA]</scope>
    <source>
        <strain evidence="4 5">DSM 103870</strain>
    </source>
</reference>
<proteinExistence type="inferred from homology"/>
<name>A0ABX0UZR1_9HYPH</name>
<evidence type="ECO:0000313" key="5">
    <source>
        <dbReference type="Proteomes" id="UP001429580"/>
    </source>
</evidence>
<evidence type="ECO:0000256" key="3">
    <source>
        <dbReference type="SAM" id="MobiDB-lite"/>
    </source>
</evidence>
<dbReference type="NCBIfam" id="NF011405">
    <property type="entry name" value="PRK14830.1"/>
    <property type="match status" value="1"/>
</dbReference>
<dbReference type="NCBIfam" id="TIGR00055">
    <property type="entry name" value="uppS"/>
    <property type="match status" value="1"/>
</dbReference>
<dbReference type="EMBL" id="JAASQI010000005">
    <property type="protein sequence ID" value="NIJ58417.1"/>
    <property type="molecule type" value="Genomic_DNA"/>
</dbReference>
<dbReference type="InterPro" id="IPR001441">
    <property type="entry name" value="UPP_synth-like"/>
</dbReference>
<feature type="active site" evidence="2">
    <location>
        <position position="32"/>
    </location>
</feature>
<feature type="binding site" evidence="2">
    <location>
        <begin position="206"/>
        <end position="208"/>
    </location>
    <ligand>
        <name>substrate</name>
    </ligand>
</feature>
<comment type="caution">
    <text evidence="4">The sequence shown here is derived from an EMBL/GenBank/DDBJ whole genome shotgun (WGS) entry which is preliminary data.</text>
</comment>
<dbReference type="GO" id="GO:0008834">
    <property type="term" value="F:ditrans,polycis-undecaprenyl-diphosphate synthase [(2E,6E)-farnesyl-diphosphate specific] activity"/>
    <property type="evidence" value="ECO:0007669"/>
    <property type="project" value="UniProtKB-EC"/>
</dbReference>
<dbReference type="InterPro" id="IPR036424">
    <property type="entry name" value="UPP_synth-like_sf"/>
</dbReference>
<feature type="region of interest" description="Disordered" evidence="3">
    <location>
        <begin position="254"/>
        <end position="273"/>
    </location>
</feature>
<keyword evidence="2" id="KW-0460">Magnesium</keyword>
<feature type="binding site" evidence="2">
    <location>
        <begin position="77"/>
        <end position="79"/>
    </location>
    <ligand>
        <name>substrate</name>
    </ligand>
</feature>
<dbReference type="Proteomes" id="UP001429580">
    <property type="component" value="Unassembled WGS sequence"/>
</dbReference>
<keyword evidence="5" id="KW-1185">Reference proteome</keyword>
<keyword evidence="1 2" id="KW-0808">Transferase</keyword>
<comment type="similarity">
    <text evidence="2">Belongs to the UPP synthase family.</text>
</comment>
<feature type="binding site" evidence="2">
    <location>
        <position position="81"/>
    </location>
    <ligand>
        <name>substrate</name>
    </ligand>
</feature>
<comment type="subunit">
    <text evidence="2">Homodimer.</text>
</comment>
<feature type="active site" description="Proton acceptor" evidence="2">
    <location>
        <position position="80"/>
    </location>
</feature>
<dbReference type="HAMAP" id="MF_01139">
    <property type="entry name" value="ISPT"/>
    <property type="match status" value="1"/>
</dbReference>
<feature type="binding site" evidence="2">
    <location>
        <position position="83"/>
    </location>
    <ligand>
        <name>substrate</name>
    </ligand>
</feature>
<feature type="binding site" evidence="2">
    <location>
        <position position="219"/>
    </location>
    <ligand>
        <name>Mg(2+)</name>
        <dbReference type="ChEBI" id="CHEBI:18420"/>
    </ligand>
</feature>
<dbReference type="PANTHER" id="PTHR10291">
    <property type="entry name" value="DEHYDRODOLICHYL DIPHOSPHATE SYNTHASE FAMILY MEMBER"/>
    <property type="match status" value="1"/>
</dbReference>
<sequence length="273" mass="29860">MGLASGGDKVAAEGARQAAVTAPPAHVAIIMDGNGRWARARGLPRFKGHHSGVEAVRRTVRAATELGIRYLTIYSFSSENWRRPAAEVAELMGLLKLFIRRDLADLVRNDVRVRIIGDRAGLSADIVALLDEAQDRTADNTGLTLTVAFNYGGRQEVVRAVRVLAEKVVRGEIAPGDITEEMLDEHLDTAGIPDPDLVIRTSGEQRLSNFLLWQAAYAELVFMPIYWPDFDRAALEAAIAEFRRRERRFGSLGVDDPDVDRAGADDAGARGDV</sequence>
<dbReference type="EC" id="2.5.1.-" evidence="2"/>
<accession>A0ABX0UZR1</accession>
<dbReference type="SUPFAM" id="SSF64005">
    <property type="entry name" value="Undecaprenyl diphosphate synthase"/>
    <property type="match status" value="1"/>
</dbReference>